<gene>
    <name evidence="2" type="ORF">B0H17DRAFT_1135917</name>
</gene>
<feature type="compositionally biased region" description="Basic and acidic residues" evidence="1">
    <location>
        <begin position="288"/>
        <end position="305"/>
    </location>
</feature>
<comment type="caution">
    <text evidence="2">The sequence shown here is derived from an EMBL/GenBank/DDBJ whole genome shotgun (WGS) entry which is preliminary data.</text>
</comment>
<proteinExistence type="predicted"/>
<accession>A0AAD7DBP5</accession>
<reference evidence="2" key="1">
    <citation type="submission" date="2023-03" db="EMBL/GenBank/DDBJ databases">
        <title>Massive genome expansion in bonnet fungi (Mycena s.s.) driven by repeated elements and novel gene families across ecological guilds.</title>
        <authorList>
            <consortium name="Lawrence Berkeley National Laboratory"/>
            <person name="Harder C.B."/>
            <person name="Miyauchi S."/>
            <person name="Viragh M."/>
            <person name="Kuo A."/>
            <person name="Thoen E."/>
            <person name="Andreopoulos B."/>
            <person name="Lu D."/>
            <person name="Skrede I."/>
            <person name="Drula E."/>
            <person name="Henrissat B."/>
            <person name="Morin E."/>
            <person name="Kohler A."/>
            <person name="Barry K."/>
            <person name="LaButti K."/>
            <person name="Morin E."/>
            <person name="Salamov A."/>
            <person name="Lipzen A."/>
            <person name="Mereny Z."/>
            <person name="Hegedus B."/>
            <person name="Baldrian P."/>
            <person name="Stursova M."/>
            <person name="Weitz H."/>
            <person name="Taylor A."/>
            <person name="Grigoriev I.V."/>
            <person name="Nagy L.G."/>
            <person name="Martin F."/>
            <person name="Kauserud H."/>
        </authorList>
    </citation>
    <scope>NUCLEOTIDE SEQUENCE</scope>
    <source>
        <strain evidence="2">CBHHK067</strain>
    </source>
</reference>
<evidence type="ECO:0000313" key="2">
    <source>
        <dbReference type="EMBL" id="KAJ7687903.1"/>
    </source>
</evidence>
<keyword evidence="3" id="KW-1185">Reference proteome</keyword>
<organism evidence="2 3">
    <name type="scientific">Mycena rosella</name>
    <name type="common">Pink bonnet</name>
    <name type="synonym">Agaricus rosellus</name>
    <dbReference type="NCBI Taxonomy" id="1033263"/>
    <lineage>
        <taxon>Eukaryota</taxon>
        <taxon>Fungi</taxon>
        <taxon>Dikarya</taxon>
        <taxon>Basidiomycota</taxon>
        <taxon>Agaricomycotina</taxon>
        <taxon>Agaricomycetes</taxon>
        <taxon>Agaricomycetidae</taxon>
        <taxon>Agaricales</taxon>
        <taxon>Marasmiineae</taxon>
        <taxon>Mycenaceae</taxon>
        <taxon>Mycena</taxon>
    </lineage>
</organism>
<evidence type="ECO:0000256" key="1">
    <source>
        <dbReference type="SAM" id="MobiDB-lite"/>
    </source>
</evidence>
<dbReference type="Proteomes" id="UP001221757">
    <property type="component" value="Unassembled WGS sequence"/>
</dbReference>
<name>A0AAD7DBP5_MYCRO</name>
<sequence length="314" mass="34368">MSHFPWLTILSQKTGPVGCLGSGKKPVFRFCVVFRFPVNYCIPTLTLLSSSNHDTRSLSSILMLFPWALPGGQPLGPVPAHARAEVLDSPPPALLDLAGDPLCTALTSTLRPLPFGLLPGGMAAGHTNADPGPNAAKHHDAERFAYSVPHQEMVGLPCAVHHDGDAEIYDTNDKVYQLQSVSEWYEDEEYTDLAEDSDGVYSLLPSASFDYDSDGAVQTRACGSWKEGLECIRQDQAAEDRLRTPRLWWRSDYLLSAEGGELLDEEKAPQPTYAVGWGWKLTPRSKRARLESHSGKDQDGDHLQGGDKNGGIRL</sequence>
<feature type="region of interest" description="Disordered" evidence="1">
    <location>
        <begin position="288"/>
        <end position="314"/>
    </location>
</feature>
<dbReference type="EMBL" id="JARKIE010000083">
    <property type="protein sequence ID" value="KAJ7687903.1"/>
    <property type="molecule type" value="Genomic_DNA"/>
</dbReference>
<evidence type="ECO:0000313" key="3">
    <source>
        <dbReference type="Proteomes" id="UP001221757"/>
    </source>
</evidence>
<protein>
    <submittedName>
        <fullName evidence="2">Uncharacterized protein</fullName>
    </submittedName>
</protein>
<dbReference type="AlphaFoldDB" id="A0AAD7DBP5"/>